<dbReference type="STRING" id="691883.A0A058ZCG9"/>
<dbReference type="EMBL" id="KB932202">
    <property type="protein sequence ID" value="KCV71628.1"/>
    <property type="molecule type" value="Genomic_DNA"/>
</dbReference>
<organism evidence="11">
    <name type="scientific">Fonticula alba</name>
    <name type="common">Slime mold</name>
    <dbReference type="NCBI Taxonomy" id="691883"/>
    <lineage>
        <taxon>Eukaryota</taxon>
        <taxon>Rotosphaerida</taxon>
        <taxon>Fonticulaceae</taxon>
        <taxon>Fonticula</taxon>
    </lineage>
</organism>
<comment type="similarity">
    <text evidence="2">Belongs to the steroid 5-alpha reductase family.</text>
</comment>
<keyword evidence="3" id="KW-0444">Lipid biosynthesis</keyword>
<feature type="domain" description="3-oxo-5-alpha-steroid 4-dehydrogenase C-terminal" evidence="10">
    <location>
        <begin position="146"/>
        <end position="294"/>
    </location>
</feature>
<evidence type="ECO:0000313" key="11">
    <source>
        <dbReference type="EMBL" id="KCV71628.1"/>
    </source>
</evidence>
<dbReference type="RefSeq" id="XP_009493206.1">
    <property type="nucleotide sequence ID" value="XM_009494931.1"/>
</dbReference>
<dbReference type="OMA" id="ATMPIFN"/>
<evidence type="ECO:0000259" key="10">
    <source>
        <dbReference type="Pfam" id="PF02544"/>
    </source>
</evidence>
<accession>A0A058ZCG9</accession>
<dbReference type="Proteomes" id="UP000030693">
    <property type="component" value="Unassembled WGS sequence"/>
</dbReference>
<dbReference type="OrthoDB" id="540503at2759"/>
<dbReference type="GO" id="GO:0016627">
    <property type="term" value="F:oxidoreductase activity, acting on the CH-CH group of donors"/>
    <property type="evidence" value="ECO:0007669"/>
    <property type="project" value="InterPro"/>
</dbReference>
<keyword evidence="7" id="KW-0443">Lipid metabolism</keyword>
<proteinExistence type="inferred from homology"/>
<evidence type="ECO:0000256" key="9">
    <source>
        <dbReference type="SAM" id="Phobius"/>
    </source>
</evidence>
<dbReference type="PANTHER" id="PTHR10556">
    <property type="entry name" value="3-OXO-5-ALPHA-STEROID 4-DEHYDROGENASE"/>
    <property type="match status" value="1"/>
</dbReference>
<dbReference type="eggNOG" id="KOG1639">
    <property type="taxonomic scope" value="Eukaryota"/>
</dbReference>
<gene>
    <name evidence="11" type="ORF">H696_01047</name>
</gene>
<dbReference type="InterPro" id="IPR039357">
    <property type="entry name" value="SRD5A/TECR"/>
</dbReference>
<evidence type="ECO:0000256" key="2">
    <source>
        <dbReference type="ARBA" id="ARBA00007742"/>
    </source>
</evidence>
<keyword evidence="5 9" id="KW-1133">Transmembrane helix</keyword>
<keyword evidence="4 9" id="KW-0812">Transmembrane</keyword>
<evidence type="ECO:0000256" key="8">
    <source>
        <dbReference type="ARBA" id="ARBA00023136"/>
    </source>
</evidence>
<sequence length="294" mass="33987">MSKSVTLKVKVPSKGEYEFTASTVEELKAAFAKKFPKYYPDRQRMTFVNKDQRRVVLTHGALESAGVNNGEVLTFKDLGPQVGYRTVFLVEYFGPLVIHLLAYWGLPKFYGTTPSALQTHVVILNLLHYAKRELETVFVHRFSHSTMPLRNIFKNSAYYWLLGGALFALDFYRPSKAVVETSSGMLWGLTAFWAFCQLSNLYAHVTLRNLRPPGTRDRRIPYGFGFNLVSCPNYLFEILGWVAVSLMTRTWSCMLFTVVGAAQMSEWANTKHKRYRADFPNYPRERRRLFPFIW</sequence>
<evidence type="ECO:0000313" key="12">
    <source>
        <dbReference type="Proteomes" id="UP000030693"/>
    </source>
</evidence>
<keyword evidence="8 9" id="KW-0472">Membrane</keyword>
<feature type="transmembrane region" description="Helical" evidence="9">
    <location>
        <begin position="157"/>
        <end position="173"/>
    </location>
</feature>
<dbReference type="PANTHER" id="PTHR10556:SF28">
    <property type="entry name" value="VERY-LONG-CHAIN ENOYL-COA REDUCTASE"/>
    <property type="match status" value="1"/>
</dbReference>
<dbReference type="GO" id="GO:0042761">
    <property type="term" value="P:very long-chain fatty acid biosynthetic process"/>
    <property type="evidence" value="ECO:0007669"/>
    <property type="project" value="TreeGrafter"/>
</dbReference>
<name>A0A058ZCG9_FONAL</name>
<dbReference type="GeneID" id="20525772"/>
<keyword evidence="6" id="KW-0560">Oxidoreductase</keyword>
<evidence type="ECO:0000256" key="5">
    <source>
        <dbReference type="ARBA" id="ARBA00022989"/>
    </source>
</evidence>
<keyword evidence="12" id="KW-1185">Reference proteome</keyword>
<reference evidence="11" key="1">
    <citation type="submission" date="2013-04" db="EMBL/GenBank/DDBJ databases">
        <title>The Genome Sequence of Fonticula alba ATCC 38817.</title>
        <authorList>
            <consortium name="The Broad Institute Genomics Platform"/>
            <person name="Russ C."/>
            <person name="Cuomo C."/>
            <person name="Burger G."/>
            <person name="Gray M.W."/>
            <person name="Holland P.W.H."/>
            <person name="King N."/>
            <person name="Lang F.B.F."/>
            <person name="Roger A.J."/>
            <person name="Ruiz-Trillo I."/>
            <person name="Brown M."/>
            <person name="Walker B."/>
            <person name="Young S."/>
            <person name="Zeng Q."/>
            <person name="Gargeya S."/>
            <person name="Fitzgerald M."/>
            <person name="Haas B."/>
            <person name="Abouelleil A."/>
            <person name="Allen A.W."/>
            <person name="Alvarado L."/>
            <person name="Arachchi H.M."/>
            <person name="Berlin A.M."/>
            <person name="Chapman S.B."/>
            <person name="Gainer-Dewar J."/>
            <person name="Goldberg J."/>
            <person name="Griggs A."/>
            <person name="Gujja S."/>
            <person name="Hansen M."/>
            <person name="Howarth C."/>
            <person name="Imamovic A."/>
            <person name="Ireland A."/>
            <person name="Larimer J."/>
            <person name="McCowan C."/>
            <person name="Murphy C."/>
            <person name="Pearson M."/>
            <person name="Poon T.W."/>
            <person name="Priest M."/>
            <person name="Roberts A."/>
            <person name="Saif S."/>
            <person name="Shea T."/>
            <person name="Sisk P."/>
            <person name="Sykes S."/>
            <person name="Wortman J."/>
            <person name="Nusbaum C."/>
            <person name="Birren B."/>
        </authorList>
    </citation>
    <scope>NUCLEOTIDE SEQUENCE [LARGE SCALE GENOMIC DNA]</scope>
    <source>
        <strain evidence="11">ATCC 38817</strain>
    </source>
</reference>
<protein>
    <recommendedName>
        <fullName evidence="10">3-oxo-5-alpha-steroid 4-dehydrogenase C-terminal domain-containing protein</fullName>
    </recommendedName>
</protein>
<dbReference type="Gene3D" id="1.20.120.1630">
    <property type="match status" value="1"/>
</dbReference>
<evidence type="ECO:0000256" key="6">
    <source>
        <dbReference type="ARBA" id="ARBA00023002"/>
    </source>
</evidence>
<dbReference type="GO" id="GO:0016020">
    <property type="term" value="C:membrane"/>
    <property type="evidence" value="ECO:0007669"/>
    <property type="project" value="UniProtKB-SubCell"/>
</dbReference>
<feature type="transmembrane region" description="Helical" evidence="9">
    <location>
        <begin position="185"/>
        <end position="203"/>
    </location>
</feature>
<dbReference type="AlphaFoldDB" id="A0A058ZCG9"/>
<dbReference type="PROSITE" id="PS50244">
    <property type="entry name" value="S5A_REDUCTASE"/>
    <property type="match status" value="1"/>
</dbReference>
<evidence type="ECO:0000256" key="7">
    <source>
        <dbReference type="ARBA" id="ARBA00023098"/>
    </source>
</evidence>
<evidence type="ECO:0000256" key="1">
    <source>
        <dbReference type="ARBA" id="ARBA00004141"/>
    </source>
</evidence>
<dbReference type="InterPro" id="IPR001104">
    <property type="entry name" value="3-oxo-5_a-steroid_4-DH_C"/>
</dbReference>
<dbReference type="Gene3D" id="3.10.20.90">
    <property type="entry name" value="Phosphatidylinositol 3-kinase Catalytic Subunit, Chain A, domain 1"/>
    <property type="match status" value="1"/>
</dbReference>
<comment type="subcellular location">
    <subcellularLocation>
        <location evidence="1">Membrane</location>
        <topology evidence="1">Multi-pass membrane protein</topology>
    </subcellularLocation>
</comment>
<feature type="transmembrane region" description="Helical" evidence="9">
    <location>
        <begin position="224"/>
        <end position="243"/>
    </location>
</feature>
<dbReference type="Pfam" id="PF02544">
    <property type="entry name" value="Steroid_dh"/>
    <property type="match status" value="1"/>
</dbReference>
<evidence type="ECO:0000256" key="3">
    <source>
        <dbReference type="ARBA" id="ARBA00022516"/>
    </source>
</evidence>
<evidence type="ECO:0000256" key="4">
    <source>
        <dbReference type="ARBA" id="ARBA00022692"/>
    </source>
</evidence>